<dbReference type="SUPFAM" id="SSF55797">
    <property type="entry name" value="PR-1-like"/>
    <property type="match status" value="1"/>
</dbReference>
<evidence type="ECO:0000256" key="1">
    <source>
        <dbReference type="SAM" id="MobiDB-lite"/>
    </source>
</evidence>
<dbReference type="PRINTS" id="PR00838">
    <property type="entry name" value="V5ALLERGEN"/>
</dbReference>
<dbReference type="InterPro" id="IPR014044">
    <property type="entry name" value="CAP_dom"/>
</dbReference>
<sequence>MLKMDTTILVILVLVFQLASGSPSTEDEINLLKWHNNFRQSLSDCKIRGQPASVTPLPKLKWNDEIAGYAKNLVDRCVYEHDYKTLPKHTFHYIGQNIAGSWSTASAMKAWTDEYKDYNYWKLSCTPGKACGHYTQIVWNQTTYVGCAVNDCHGKKEFPYRLYVVCNYAIGGNYVGQKPYEAKRVICQGDGKDPSGITPDELKPKPLSIKQRPSKTLKKPKTNGKRPSVNNRPPSDTRMPTSTNKRPTNVVSRPDDGRKQTNYNSGSINYNSQPGGIDWNEFLSKMNIDSTELRNNDYKPIYYKTGPIDAKWEQLLRKQQGGNGKKKQTRYITNPDGSTSRLHTWEYTYQLPPTYRRTSRFFNGK</sequence>
<dbReference type="InterPro" id="IPR001283">
    <property type="entry name" value="CRISP-related"/>
</dbReference>
<feature type="compositionally biased region" description="Polar residues" evidence="1">
    <location>
        <begin position="260"/>
        <end position="269"/>
    </location>
</feature>
<feature type="signal peptide" evidence="2">
    <location>
        <begin position="1"/>
        <end position="21"/>
    </location>
</feature>
<feature type="compositionally biased region" description="Polar residues" evidence="1">
    <location>
        <begin position="228"/>
        <end position="251"/>
    </location>
</feature>
<dbReference type="InterPro" id="IPR018244">
    <property type="entry name" value="Allrgn_V5/Tpx1_CS"/>
</dbReference>
<proteinExistence type="predicted"/>
<dbReference type="CDD" id="cd05380">
    <property type="entry name" value="CAP_euk"/>
    <property type="match status" value="1"/>
</dbReference>
<dbReference type="PANTHER" id="PTHR10334">
    <property type="entry name" value="CYSTEINE-RICH SECRETORY PROTEIN-RELATED"/>
    <property type="match status" value="1"/>
</dbReference>
<dbReference type="SMART" id="SM00198">
    <property type="entry name" value="SCP"/>
    <property type="match status" value="1"/>
</dbReference>
<organism evidence="4 5">
    <name type="scientific">Trichobilharzia regenti</name>
    <name type="common">Nasal bird schistosome</name>
    <dbReference type="NCBI Taxonomy" id="157069"/>
    <lineage>
        <taxon>Eukaryota</taxon>
        <taxon>Metazoa</taxon>
        <taxon>Spiralia</taxon>
        <taxon>Lophotrochozoa</taxon>
        <taxon>Platyhelminthes</taxon>
        <taxon>Trematoda</taxon>
        <taxon>Digenea</taxon>
        <taxon>Strigeidida</taxon>
        <taxon>Schistosomatoidea</taxon>
        <taxon>Schistosomatidae</taxon>
        <taxon>Trichobilharzia</taxon>
    </lineage>
</organism>
<feature type="chain" id="PRO_5041638965" description="SCP domain-containing protein" evidence="2">
    <location>
        <begin position="22"/>
        <end position="365"/>
    </location>
</feature>
<evidence type="ECO:0000259" key="3">
    <source>
        <dbReference type="SMART" id="SM00198"/>
    </source>
</evidence>
<evidence type="ECO:0000256" key="2">
    <source>
        <dbReference type="SAM" id="SignalP"/>
    </source>
</evidence>
<reference evidence="5" key="2">
    <citation type="submission" date="2023-11" db="UniProtKB">
        <authorList>
            <consortium name="WormBaseParasite"/>
        </authorList>
    </citation>
    <scope>IDENTIFICATION</scope>
</reference>
<dbReference type="InterPro" id="IPR002413">
    <property type="entry name" value="V5_allergen-like"/>
</dbReference>
<protein>
    <recommendedName>
        <fullName evidence="3">SCP domain-containing protein</fullName>
    </recommendedName>
</protein>
<evidence type="ECO:0000313" key="4">
    <source>
        <dbReference type="Proteomes" id="UP000050795"/>
    </source>
</evidence>
<dbReference type="GO" id="GO:0005576">
    <property type="term" value="C:extracellular region"/>
    <property type="evidence" value="ECO:0007669"/>
    <property type="project" value="InterPro"/>
</dbReference>
<reference evidence="4" key="1">
    <citation type="submission" date="2022-06" db="EMBL/GenBank/DDBJ databases">
        <authorList>
            <person name="Berger JAMES D."/>
            <person name="Berger JAMES D."/>
        </authorList>
    </citation>
    <scope>NUCLEOTIDE SEQUENCE [LARGE SCALE GENOMIC DNA]</scope>
</reference>
<accession>A0AA85IWF4</accession>
<dbReference type="PRINTS" id="PR00837">
    <property type="entry name" value="V5TPXLIKE"/>
</dbReference>
<evidence type="ECO:0000313" key="5">
    <source>
        <dbReference type="WBParaSite" id="TREG1_127120.1"/>
    </source>
</evidence>
<dbReference type="Gene3D" id="3.40.33.10">
    <property type="entry name" value="CAP"/>
    <property type="match status" value="1"/>
</dbReference>
<dbReference type="AlphaFoldDB" id="A0AA85IWF4"/>
<feature type="compositionally biased region" description="Basic residues" evidence="1">
    <location>
        <begin position="212"/>
        <end position="224"/>
    </location>
</feature>
<keyword evidence="4" id="KW-1185">Reference proteome</keyword>
<dbReference type="WBParaSite" id="TREG1_127120.1">
    <property type="protein sequence ID" value="TREG1_127120.1"/>
    <property type="gene ID" value="TREG1_127120"/>
</dbReference>
<feature type="domain" description="SCP" evidence="3">
    <location>
        <begin position="26"/>
        <end position="176"/>
    </location>
</feature>
<dbReference type="InterPro" id="IPR035940">
    <property type="entry name" value="CAP_sf"/>
</dbReference>
<dbReference type="Proteomes" id="UP000050795">
    <property type="component" value="Unassembled WGS sequence"/>
</dbReference>
<keyword evidence="2" id="KW-0732">Signal</keyword>
<name>A0AA85IWF4_TRIRE</name>
<feature type="region of interest" description="Disordered" evidence="1">
    <location>
        <begin position="192"/>
        <end position="269"/>
    </location>
</feature>
<dbReference type="PROSITE" id="PS01009">
    <property type="entry name" value="CRISP_1"/>
    <property type="match status" value="1"/>
</dbReference>
<dbReference type="Pfam" id="PF00188">
    <property type="entry name" value="CAP"/>
    <property type="match status" value="1"/>
</dbReference>